<proteinExistence type="predicted"/>
<dbReference type="Proteomes" id="UP000465221">
    <property type="component" value="Unassembled WGS sequence"/>
</dbReference>
<dbReference type="EMBL" id="BLKC01000172">
    <property type="protein sequence ID" value="GFF58365.1"/>
    <property type="molecule type" value="Genomic_DNA"/>
</dbReference>
<reference evidence="2 3" key="1">
    <citation type="submission" date="2020-01" db="EMBL/GenBank/DDBJ databases">
        <title>Draft genome sequence of Aspergillus udagawae IFM 46972.</title>
        <authorList>
            <person name="Takahashi H."/>
            <person name="Yaguchi T."/>
        </authorList>
    </citation>
    <scope>NUCLEOTIDE SEQUENCE [LARGE SCALE GENOMIC DNA]</scope>
    <source>
        <strain evidence="2 3">IFM 46972</strain>
    </source>
</reference>
<evidence type="ECO:0000313" key="3">
    <source>
        <dbReference type="Proteomes" id="UP000465221"/>
    </source>
</evidence>
<protein>
    <submittedName>
        <fullName evidence="2">Uncharacterized protein</fullName>
    </submittedName>
</protein>
<gene>
    <name evidence="2" type="ORF">IFM46972_11084</name>
</gene>
<sequence length="82" mass="8727">MSRNLGAAHIFQSTNEDVMGQIQEIGRRAGAVCHGIHGGSARDINAGGSLELGGGRRSRDSASRNEIKMFVIEQPPGFDVAY</sequence>
<dbReference type="AlphaFoldDB" id="A0A8H3SEV9"/>
<accession>A0A8H3SEV9</accession>
<feature type="region of interest" description="Disordered" evidence="1">
    <location>
        <begin position="44"/>
        <end position="63"/>
    </location>
</feature>
<organism evidence="2 3">
    <name type="scientific">Aspergillus udagawae</name>
    <dbReference type="NCBI Taxonomy" id="91492"/>
    <lineage>
        <taxon>Eukaryota</taxon>
        <taxon>Fungi</taxon>
        <taxon>Dikarya</taxon>
        <taxon>Ascomycota</taxon>
        <taxon>Pezizomycotina</taxon>
        <taxon>Eurotiomycetes</taxon>
        <taxon>Eurotiomycetidae</taxon>
        <taxon>Eurotiales</taxon>
        <taxon>Aspergillaceae</taxon>
        <taxon>Aspergillus</taxon>
        <taxon>Aspergillus subgen. Fumigati</taxon>
    </lineage>
</organism>
<comment type="caution">
    <text evidence="2">The sequence shown here is derived from an EMBL/GenBank/DDBJ whole genome shotgun (WGS) entry which is preliminary data.</text>
</comment>
<evidence type="ECO:0000256" key="1">
    <source>
        <dbReference type="SAM" id="MobiDB-lite"/>
    </source>
</evidence>
<evidence type="ECO:0000313" key="2">
    <source>
        <dbReference type="EMBL" id="GFF58365.1"/>
    </source>
</evidence>
<name>A0A8H3SEV9_9EURO</name>